<name>A0A3M6XQ05_HORWE</name>
<dbReference type="GO" id="GO:0005759">
    <property type="term" value="C:mitochondrial matrix"/>
    <property type="evidence" value="ECO:0007669"/>
    <property type="project" value="UniProtKB-SubCell"/>
</dbReference>
<feature type="compositionally biased region" description="Polar residues" evidence="11">
    <location>
        <begin position="357"/>
        <end position="375"/>
    </location>
</feature>
<dbReference type="Pfam" id="PF05193">
    <property type="entry name" value="Peptidase_M16_C"/>
    <property type="match status" value="2"/>
</dbReference>
<evidence type="ECO:0000256" key="7">
    <source>
        <dbReference type="ARBA" id="ARBA00030006"/>
    </source>
</evidence>
<dbReference type="OrthoDB" id="277191at2759"/>
<evidence type="ECO:0000256" key="8">
    <source>
        <dbReference type="ARBA" id="ARBA00032315"/>
    </source>
</evidence>
<organism evidence="14 15">
    <name type="scientific">Hortaea werneckii</name>
    <name type="common">Black yeast</name>
    <name type="synonym">Cladosporium werneckii</name>
    <dbReference type="NCBI Taxonomy" id="91943"/>
    <lineage>
        <taxon>Eukaryota</taxon>
        <taxon>Fungi</taxon>
        <taxon>Dikarya</taxon>
        <taxon>Ascomycota</taxon>
        <taxon>Pezizomycotina</taxon>
        <taxon>Dothideomycetes</taxon>
        <taxon>Dothideomycetidae</taxon>
        <taxon>Mycosphaerellales</taxon>
        <taxon>Teratosphaeriaceae</taxon>
        <taxon>Hortaea</taxon>
    </lineage>
</organism>
<evidence type="ECO:0000256" key="6">
    <source>
        <dbReference type="ARBA" id="ARBA00023128"/>
    </source>
</evidence>
<reference evidence="14 15" key="1">
    <citation type="journal article" date="2018" name="BMC Genomics">
        <title>Genomic evidence for intraspecific hybridization in a clonal and extremely halotolerant yeast.</title>
        <authorList>
            <person name="Gostincar C."/>
            <person name="Stajich J.E."/>
            <person name="Zupancic J."/>
            <person name="Zalar P."/>
            <person name="Gunde-Cimerman N."/>
        </authorList>
    </citation>
    <scope>NUCLEOTIDE SEQUENCE [LARGE SCALE GENOMIC DNA]</scope>
    <source>
        <strain evidence="14 15">EXF-6669</strain>
    </source>
</reference>
<dbReference type="AlphaFoldDB" id="A0A3M6XQ05"/>
<keyword evidence="6" id="KW-0496">Mitochondrion</keyword>
<dbReference type="InterPro" id="IPR011249">
    <property type="entry name" value="Metalloenz_LuxS/M16"/>
</dbReference>
<dbReference type="InterPro" id="IPR007863">
    <property type="entry name" value="Peptidase_M16_C"/>
</dbReference>
<feature type="compositionally biased region" description="Low complexity" evidence="11">
    <location>
        <begin position="319"/>
        <end position="335"/>
    </location>
</feature>
<evidence type="ECO:0000256" key="5">
    <source>
        <dbReference type="ARBA" id="ARBA00022946"/>
    </source>
</evidence>
<sequence length="646" mass="71335">MSFARSEARPDGIVHRAALAPPPTSQSRRSCREESQLLRAECMLEDRIATMSKGLSLPRRLHRSSASAWPSATKFPQRRRQYATLTQNPPERDPAELDQVTTLSNGVRVATEALPGHFSGIGVYIDAGSRYENEGLRGVSHIIDRLAFKSTHKRSSDQMLEAIETLGGNIQCASSRESLMYQSATFNSAVPDAIAMLAETIREPNITDEEVAMQLDTADYEIGEIWGKPELILPELVHMAAYKDNTLGNPLLCPKERLDSIDVRTVEAYRRAFFKPERIVVAFAGVPHAEAVKYAERYFGDMQDPGITTSTSQPSIAEQQAQHMQQQQQQQSQSSHPSLGGQKDPSGLMSRLPFLKNMSTSAQQNATSTNNNDTVSPLDPNQIIPHPLDQPVPYNQPSHYTGGYLTLPPLPIPPSPMLPRLSHIHLAFESLPIDHPDIYALATLQTLLGGGGSFSAGGPGKGMYSRLYTNVLNQYGWVESCIAFNHAYTDSGLFGISASCATGFVPRMLDTMARELSLLGTETGLGRLTEIEVVRAKNQLRSSLLMNLESRMVELEDLGRQVQVHGRRVPVTEMVGNIDRVTIQDLRRVARMVFGGEVRNPGSKEGQGQGAPTVVLQQGEEEGMRVREFPWSEVQERIARWGLGRR</sequence>
<feature type="domain" description="Peptidase M16 N-terminal" evidence="12">
    <location>
        <begin position="108"/>
        <end position="255"/>
    </location>
</feature>
<dbReference type="SUPFAM" id="SSF63411">
    <property type="entry name" value="LuxS/MPP-like metallohydrolase"/>
    <property type="match status" value="2"/>
</dbReference>
<dbReference type="GO" id="GO:0046872">
    <property type="term" value="F:metal ion binding"/>
    <property type="evidence" value="ECO:0007669"/>
    <property type="project" value="InterPro"/>
</dbReference>
<dbReference type="FunFam" id="3.30.830.10:FF:000023">
    <property type="entry name" value="Mitochondrial processing peptidase alpha subunit"/>
    <property type="match status" value="1"/>
</dbReference>
<evidence type="ECO:0000259" key="13">
    <source>
        <dbReference type="Pfam" id="PF05193"/>
    </source>
</evidence>
<comment type="similarity">
    <text evidence="3 10">Belongs to the peptidase M16 family.</text>
</comment>
<evidence type="ECO:0000313" key="14">
    <source>
        <dbReference type="EMBL" id="RMX92825.1"/>
    </source>
</evidence>
<feature type="compositionally biased region" description="Polar residues" evidence="11">
    <location>
        <begin position="306"/>
        <end position="318"/>
    </location>
</feature>
<feature type="region of interest" description="Disordered" evidence="11">
    <location>
        <begin position="305"/>
        <end position="389"/>
    </location>
</feature>
<protein>
    <recommendedName>
        <fullName evidence="4">Mitochondrial-processing peptidase subunit alpha</fullName>
    </recommendedName>
    <alternativeName>
        <fullName evidence="7">Alpha-MPP</fullName>
    </alternativeName>
    <alternativeName>
        <fullName evidence="8">Inactive zinc metalloprotease alpha</fullName>
    </alternativeName>
    <alternativeName>
        <fullName evidence="9">Matrix processing peptidase</fullName>
    </alternativeName>
</protein>
<evidence type="ECO:0000313" key="15">
    <source>
        <dbReference type="Proteomes" id="UP000271337"/>
    </source>
</evidence>
<dbReference type="VEuPathDB" id="FungiDB:BTJ68_12565"/>
<dbReference type="GO" id="GO:0006627">
    <property type="term" value="P:protein processing involved in protein targeting to mitochondrion"/>
    <property type="evidence" value="ECO:0007669"/>
    <property type="project" value="TreeGrafter"/>
</dbReference>
<feature type="region of interest" description="Disordered" evidence="11">
    <location>
        <begin position="1"/>
        <end position="31"/>
    </location>
</feature>
<proteinExistence type="inferred from homology"/>
<accession>A0A3M6XQ05</accession>
<evidence type="ECO:0000256" key="1">
    <source>
        <dbReference type="ARBA" id="ARBA00002123"/>
    </source>
</evidence>
<comment type="function">
    <text evidence="1">Substrate recognition and binding subunit of the essential mitochondrial processing protease (MPP), which cleaves the mitochondrial sequence off newly imported precursors proteins.</text>
</comment>
<feature type="domain" description="Peptidase M16 C-terminal" evidence="13">
    <location>
        <begin position="391"/>
        <end position="540"/>
    </location>
</feature>
<gene>
    <name evidence="14" type="ORF">D0867_14431</name>
</gene>
<dbReference type="PANTHER" id="PTHR11851:SF49">
    <property type="entry name" value="MITOCHONDRIAL-PROCESSING PEPTIDASE SUBUNIT ALPHA"/>
    <property type="match status" value="1"/>
</dbReference>
<dbReference type="EMBL" id="QWIL01002711">
    <property type="protein sequence ID" value="RMX92825.1"/>
    <property type="molecule type" value="Genomic_DNA"/>
</dbReference>
<evidence type="ECO:0000256" key="2">
    <source>
        <dbReference type="ARBA" id="ARBA00004305"/>
    </source>
</evidence>
<dbReference type="Pfam" id="PF00675">
    <property type="entry name" value="Peptidase_M16"/>
    <property type="match status" value="1"/>
</dbReference>
<dbReference type="InterPro" id="IPR011765">
    <property type="entry name" value="Pept_M16_N"/>
</dbReference>
<dbReference type="FunFam" id="3.30.830.10:FF:000032">
    <property type="entry name" value="Mitochondrial processing peptidase, alpha subunit"/>
    <property type="match status" value="1"/>
</dbReference>
<evidence type="ECO:0000256" key="9">
    <source>
        <dbReference type="ARBA" id="ARBA00083075"/>
    </source>
</evidence>
<feature type="compositionally biased region" description="Basic and acidic residues" evidence="11">
    <location>
        <begin position="1"/>
        <end position="14"/>
    </location>
</feature>
<dbReference type="PROSITE" id="PS00143">
    <property type="entry name" value="INSULINASE"/>
    <property type="match status" value="1"/>
</dbReference>
<evidence type="ECO:0000256" key="4">
    <source>
        <dbReference type="ARBA" id="ARBA00016741"/>
    </source>
</evidence>
<evidence type="ECO:0000256" key="10">
    <source>
        <dbReference type="RuleBase" id="RU004447"/>
    </source>
</evidence>
<dbReference type="InterPro" id="IPR050361">
    <property type="entry name" value="MPP/UQCRC_Complex"/>
</dbReference>
<dbReference type="InterPro" id="IPR001431">
    <property type="entry name" value="Pept_M16_Zn_BS"/>
</dbReference>
<dbReference type="PANTHER" id="PTHR11851">
    <property type="entry name" value="METALLOPROTEASE"/>
    <property type="match status" value="1"/>
</dbReference>
<comment type="caution">
    <text evidence="14">The sequence shown here is derived from an EMBL/GenBank/DDBJ whole genome shotgun (WGS) entry which is preliminary data.</text>
</comment>
<evidence type="ECO:0000259" key="12">
    <source>
        <dbReference type="Pfam" id="PF00675"/>
    </source>
</evidence>
<dbReference type="Proteomes" id="UP000271337">
    <property type="component" value="Unassembled WGS sequence"/>
</dbReference>
<keyword evidence="5" id="KW-0809">Transit peptide</keyword>
<evidence type="ECO:0000256" key="3">
    <source>
        <dbReference type="ARBA" id="ARBA00007261"/>
    </source>
</evidence>
<dbReference type="Gene3D" id="3.30.830.10">
    <property type="entry name" value="Metalloenzyme, LuxS/M16 peptidase-like"/>
    <property type="match status" value="2"/>
</dbReference>
<feature type="domain" description="Peptidase M16 C-terminal" evidence="13">
    <location>
        <begin position="261"/>
        <end position="319"/>
    </location>
</feature>
<dbReference type="GO" id="GO:0004222">
    <property type="term" value="F:metalloendopeptidase activity"/>
    <property type="evidence" value="ECO:0007669"/>
    <property type="project" value="InterPro"/>
</dbReference>
<evidence type="ECO:0000256" key="11">
    <source>
        <dbReference type="SAM" id="MobiDB-lite"/>
    </source>
</evidence>
<comment type="subcellular location">
    <subcellularLocation>
        <location evidence="2">Mitochondrion matrix</location>
    </subcellularLocation>
</comment>